<keyword evidence="9" id="KW-0238">DNA-binding</keyword>
<dbReference type="InterPro" id="IPR011604">
    <property type="entry name" value="PDDEXK-like_dom_sf"/>
</dbReference>
<dbReference type="Gene3D" id="1.10.486.10">
    <property type="entry name" value="PCRA, domain 4"/>
    <property type="match status" value="1"/>
</dbReference>
<dbReference type="Gene3D" id="3.40.50.300">
    <property type="entry name" value="P-loop containing nucleotide triphosphate hydrolases"/>
    <property type="match status" value="3"/>
</dbReference>
<dbReference type="GO" id="GO:0000725">
    <property type="term" value="P:recombinational repair"/>
    <property type="evidence" value="ECO:0007669"/>
    <property type="project" value="TreeGrafter"/>
</dbReference>
<gene>
    <name evidence="18" type="ORF">BJY28_001812</name>
</gene>
<keyword evidence="5 15" id="KW-0378">Hydrolase</keyword>
<dbReference type="InterPro" id="IPR013986">
    <property type="entry name" value="DExx_box_DNA_helicase_dom_sf"/>
</dbReference>
<evidence type="ECO:0000256" key="12">
    <source>
        <dbReference type="ARBA" id="ARBA00034617"/>
    </source>
</evidence>
<dbReference type="InterPro" id="IPR014017">
    <property type="entry name" value="DNA_helicase_UvrD-like_C"/>
</dbReference>
<dbReference type="Pfam" id="PF13361">
    <property type="entry name" value="UvrD_C"/>
    <property type="match status" value="2"/>
</dbReference>
<comment type="catalytic activity">
    <reaction evidence="14">
        <text>ATP + H2O = ADP + phosphate + H(+)</text>
        <dbReference type="Rhea" id="RHEA:13065"/>
        <dbReference type="ChEBI" id="CHEBI:15377"/>
        <dbReference type="ChEBI" id="CHEBI:15378"/>
        <dbReference type="ChEBI" id="CHEBI:30616"/>
        <dbReference type="ChEBI" id="CHEBI:43474"/>
        <dbReference type="ChEBI" id="CHEBI:456216"/>
        <dbReference type="EC" id="5.6.2.4"/>
    </reaction>
</comment>
<dbReference type="Gene3D" id="1.10.10.160">
    <property type="match status" value="1"/>
</dbReference>
<dbReference type="InterPro" id="IPR000212">
    <property type="entry name" value="DNA_helicase_UvrD/REP"/>
</dbReference>
<dbReference type="InterPro" id="IPR011335">
    <property type="entry name" value="Restrct_endonuc-II-like"/>
</dbReference>
<evidence type="ECO:0000256" key="4">
    <source>
        <dbReference type="ARBA" id="ARBA00022763"/>
    </source>
</evidence>
<organism evidence="18 19">
    <name type="scientific">Janibacter alkaliphilus</name>
    <dbReference type="NCBI Taxonomy" id="1069963"/>
    <lineage>
        <taxon>Bacteria</taxon>
        <taxon>Bacillati</taxon>
        <taxon>Actinomycetota</taxon>
        <taxon>Actinomycetes</taxon>
        <taxon>Micrococcales</taxon>
        <taxon>Intrasporangiaceae</taxon>
        <taxon>Janibacter</taxon>
    </lineage>
</organism>
<dbReference type="GO" id="GO:0005524">
    <property type="term" value="F:ATP binding"/>
    <property type="evidence" value="ECO:0007669"/>
    <property type="project" value="UniProtKB-UniRule"/>
</dbReference>
<dbReference type="EMBL" id="JACBZX010000001">
    <property type="protein sequence ID" value="NYG37343.1"/>
    <property type="molecule type" value="Genomic_DNA"/>
</dbReference>
<dbReference type="GO" id="GO:0033202">
    <property type="term" value="C:DNA helicase complex"/>
    <property type="evidence" value="ECO:0007669"/>
    <property type="project" value="TreeGrafter"/>
</dbReference>
<dbReference type="GO" id="GO:0004527">
    <property type="term" value="F:exonuclease activity"/>
    <property type="evidence" value="ECO:0007669"/>
    <property type="project" value="UniProtKB-KW"/>
</dbReference>
<evidence type="ECO:0000256" key="6">
    <source>
        <dbReference type="ARBA" id="ARBA00022806"/>
    </source>
</evidence>
<feature type="domain" description="UvrD-like helicase C-terminal" evidence="17">
    <location>
        <begin position="368"/>
        <end position="673"/>
    </location>
</feature>
<dbReference type="InterPro" id="IPR014016">
    <property type="entry name" value="UvrD-like_ATP-bd"/>
</dbReference>
<evidence type="ECO:0000256" key="11">
    <source>
        <dbReference type="ARBA" id="ARBA00023235"/>
    </source>
</evidence>
<evidence type="ECO:0000256" key="3">
    <source>
        <dbReference type="ARBA" id="ARBA00022741"/>
    </source>
</evidence>
<dbReference type="Proteomes" id="UP000592181">
    <property type="component" value="Unassembled WGS sequence"/>
</dbReference>
<dbReference type="AlphaFoldDB" id="A0A852X9C8"/>
<keyword evidence="11" id="KW-0413">Isomerase</keyword>
<evidence type="ECO:0000256" key="15">
    <source>
        <dbReference type="PROSITE-ProRule" id="PRU00560"/>
    </source>
</evidence>
<comment type="caution">
    <text evidence="18">The sequence shown here is derived from an EMBL/GenBank/DDBJ whole genome shotgun (WGS) entry which is preliminary data.</text>
</comment>
<dbReference type="GO" id="GO:0003677">
    <property type="term" value="F:DNA binding"/>
    <property type="evidence" value="ECO:0007669"/>
    <property type="project" value="UniProtKB-KW"/>
</dbReference>
<evidence type="ECO:0000256" key="8">
    <source>
        <dbReference type="ARBA" id="ARBA00022840"/>
    </source>
</evidence>
<evidence type="ECO:0000313" key="19">
    <source>
        <dbReference type="Proteomes" id="UP000592181"/>
    </source>
</evidence>
<reference evidence="18 19" key="1">
    <citation type="submission" date="2020-07" db="EMBL/GenBank/DDBJ databases">
        <title>Sequencing the genomes of 1000 actinobacteria strains.</title>
        <authorList>
            <person name="Klenk H.-P."/>
        </authorList>
    </citation>
    <scope>NUCLEOTIDE SEQUENCE [LARGE SCALE GENOMIC DNA]</scope>
    <source>
        <strain evidence="18 19">DSM 24723</strain>
    </source>
</reference>
<sequence>MSEQLPLLHNDEDVATRRPQEPWIDAVGLSRALGQAHPPTAEQQAVIEAPLEPTLVVAGAGSGKTETMTARVVWLVANGFVQPDEVLGLTFTRKAAGELAERIGARLDRLAASGLSVPTAPADGLAAAPTVSTYHAYAGSVVREHALRLGHERDARLLSEAAAWQLAHEVVVGYDGPMEGVDWVESTVTGMVVALSGELAEHLRTPEEMQAHLRALADRWESVGERAEKAPTKGFLGEIPPLRARAAVLPIVARYREVKRARGVLDFADQMALAARLAQEVPQIGEQERDRFRVVLLDEFQDTSEAQLTLMTGLFAPHGRASGGITAVGDPHQSIYAWRGASATTLGAFAERFGARRLALGTSWRNDTSILEAANVVADELRAGAPVPVPQLSARPDAPRGEVTVARVATAAEEADLVARFIAERRGQRRTAAVLCRKRSQFTSVVEALVAHDLPYEVVGLGGLLLTSEVSDVVALLSVVQDPARGDRLMRLLTGPTCRLGAADIAGLGGRARELSPRRDRSAGTDLAPDSADGVTIVDALDDLPAPGWQGPGGETISETALTRLAALAGTIRQLRGLAGLPLPDLVGEAERALGVDIEVLARPGWSPGAARAHLDAFADVAAGFAAGADRPTLGGFVDWVEAAIEQERGLDKPVVDPTPEAVQVLTCHAAKGLEWDVVAVPGLVEGTFPAHSARVTPDKETGGWKIGSPTDRGWLAGVDGGVPYPLRGDRAGLPELDVSGATPKEVTTAIEDFRRAGGEHAVVEERRLAYVALTRARHDLLLVSAQWASAQAPRMPSRFFTEVAALPGVTRRGELPADAMPDGGETNPAFAELHAVPWPPETPAAPADEVAALERARGRFEEQTSPGTAEPAAVTSRYAALDAQITALLAEREERRRGGDVEIALPAHLSTSDLVALAADRAAFAAELRRPMPRRPQPAGRRGTAFHAWVEEHYGRAAMVDVLELPGSADADLDDGELAGMQRRFLDSPWAQRTPLEVELSLETVVAGRAVRGRVDAVFRDEDGGVTVVDWKTGVPPTGAQARARAVQLSAYVLAYARWAELPVDRVRAAFFYAGTGETRAPELLGEDEIAALLTG</sequence>
<keyword evidence="19" id="KW-1185">Reference proteome</keyword>
<keyword evidence="2" id="KW-0540">Nuclease</keyword>
<keyword evidence="6 15" id="KW-0347">Helicase</keyword>
<dbReference type="InterPro" id="IPR038726">
    <property type="entry name" value="PDDEXK_AddAB-type"/>
</dbReference>
<accession>A0A852X9C8</accession>
<dbReference type="SUPFAM" id="SSF52980">
    <property type="entry name" value="Restriction endonuclease-like"/>
    <property type="match status" value="1"/>
</dbReference>
<dbReference type="CDD" id="cd17932">
    <property type="entry name" value="DEXQc_UvrD"/>
    <property type="match status" value="1"/>
</dbReference>
<evidence type="ECO:0000256" key="1">
    <source>
        <dbReference type="ARBA" id="ARBA00009922"/>
    </source>
</evidence>
<keyword evidence="3 15" id="KW-0547">Nucleotide-binding</keyword>
<dbReference type="PANTHER" id="PTHR11070:SF55">
    <property type="entry name" value="DNA 3'-5' HELICASE"/>
    <property type="match status" value="1"/>
</dbReference>
<evidence type="ECO:0000256" key="14">
    <source>
        <dbReference type="ARBA" id="ARBA00048988"/>
    </source>
</evidence>
<evidence type="ECO:0000256" key="10">
    <source>
        <dbReference type="ARBA" id="ARBA00023204"/>
    </source>
</evidence>
<dbReference type="PANTHER" id="PTHR11070">
    <property type="entry name" value="UVRD / RECB / PCRA DNA HELICASE FAMILY MEMBER"/>
    <property type="match status" value="1"/>
</dbReference>
<dbReference type="Gene3D" id="3.90.320.10">
    <property type="match status" value="1"/>
</dbReference>
<dbReference type="SUPFAM" id="SSF52540">
    <property type="entry name" value="P-loop containing nucleoside triphosphate hydrolases"/>
    <property type="match status" value="1"/>
</dbReference>
<dbReference type="GO" id="GO:0005829">
    <property type="term" value="C:cytosol"/>
    <property type="evidence" value="ECO:0007669"/>
    <property type="project" value="TreeGrafter"/>
</dbReference>
<dbReference type="GO" id="GO:0043138">
    <property type="term" value="F:3'-5' DNA helicase activity"/>
    <property type="evidence" value="ECO:0007669"/>
    <property type="project" value="UniProtKB-EC"/>
</dbReference>
<name>A0A852X9C8_9MICO</name>
<dbReference type="Pfam" id="PF00580">
    <property type="entry name" value="UvrD-helicase"/>
    <property type="match status" value="1"/>
</dbReference>
<protein>
    <recommendedName>
        <fullName evidence="13">DNA 3'-5' helicase</fullName>
        <ecNumber evidence="13">5.6.2.4</ecNumber>
    </recommendedName>
</protein>
<keyword evidence="7" id="KW-0269">Exonuclease</keyword>
<evidence type="ECO:0000259" key="16">
    <source>
        <dbReference type="PROSITE" id="PS51198"/>
    </source>
</evidence>
<keyword evidence="4" id="KW-0227">DNA damage</keyword>
<comment type="catalytic activity">
    <reaction evidence="12">
        <text>Couples ATP hydrolysis with the unwinding of duplex DNA by translocating in the 3'-5' direction.</text>
        <dbReference type="EC" id="5.6.2.4"/>
    </reaction>
</comment>
<comment type="similarity">
    <text evidence="1">Belongs to the helicase family. UvrD subfamily.</text>
</comment>
<dbReference type="PROSITE" id="PS51217">
    <property type="entry name" value="UVRD_HELICASE_CTER"/>
    <property type="match status" value="1"/>
</dbReference>
<feature type="binding site" evidence="15">
    <location>
        <begin position="58"/>
        <end position="65"/>
    </location>
    <ligand>
        <name>ATP</name>
        <dbReference type="ChEBI" id="CHEBI:30616"/>
    </ligand>
</feature>
<evidence type="ECO:0000259" key="17">
    <source>
        <dbReference type="PROSITE" id="PS51217"/>
    </source>
</evidence>
<dbReference type="RefSeq" id="WP_179462721.1">
    <property type="nucleotide sequence ID" value="NZ_JACBZX010000001.1"/>
</dbReference>
<evidence type="ECO:0000256" key="9">
    <source>
        <dbReference type="ARBA" id="ARBA00023125"/>
    </source>
</evidence>
<dbReference type="PROSITE" id="PS51198">
    <property type="entry name" value="UVRD_HELICASE_ATP_BIND"/>
    <property type="match status" value="1"/>
</dbReference>
<evidence type="ECO:0000256" key="2">
    <source>
        <dbReference type="ARBA" id="ARBA00022722"/>
    </source>
</evidence>
<evidence type="ECO:0000313" key="18">
    <source>
        <dbReference type="EMBL" id="NYG37343.1"/>
    </source>
</evidence>
<proteinExistence type="inferred from homology"/>
<dbReference type="Pfam" id="PF12705">
    <property type="entry name" value="PDDEXK_1"/>
    <property type="match status" value="1"/>
</dbReference>
<keyword evidence="10" id="KW-0234">DNA repair</keyword>
<evidence type="ECO:0000256" key="13">
    <source>
        <dbReference type="ARBA" id="ARBA00034808"/>
    </source>
</evidence>
<keyword evidence="8 15" id="KW-0067">ATP-binding</keyword>
<dbReference type="InterPro" id="IPR027417">
    <property type="entry name" value="P-loop_NTPase"/>
</dbReference>
<evidence type="ECO:0000256" key="5">
    <source>
        <dbReference type="ARBA" id="ARBA00022801"/>
    </source>
</evidence>
<feature type="domain" description="UvrD-like helicase ATP-binding" evidence="16">
    <location>
        <begin position="37"/>
        <end position="367"/>
    </location>
</feature>
<evidence type="ECO:0000256" key="7">
    <source>
        <dbReference type="ARBA" id="ARBA00022839"/>
    </source>
</evidence>
<dbReference type="EC" id="5.6.2.4" evidence="13"/>